<evidence type="ECO:0000313" key="3">
    <source>
        <dbReference type="EMBL" id="NLR90976.1"/>
    </source>
</evidence>
<keyword evidence="2" id="KW-0472">Membrane</keyword>
<dbReference type="PANTHER" id="PTHR30203">
    <property type="entry name" value="OUTER MEMBRANE CATION EFFLUX PROTEIN"/>
    <property type="match status" value="1"/>
</dbReference>
<dbReference type="RefSeq" id="WP_168881682.1">
    <property type="nucleotide sequence ID" value="NZ_JABAIL010000002.1"/>
</dbReference>
<dbReference type="AlphaFoldDB" id="A0A7X8XV51"/>
<sequence length="459" mass="52230">MKNLIYFWVIALLLPLTNYAQSAHTLDSIPENWGRDTTSIEEVQQVANWWKIFNDPVLNALVEKTVQNNLNIKIAIQKIEQGRLLYKQSQSGYYPSFAFNISANTQNTQLQENDKSYAELYNAGISMNWEIDVFGRVRKGVKVAKYSYEQAQEDKNAVMVSLLSEVSSAYIRLRMYQNQIIVAESNITSQQQALDLARDRYQNGMTSALDVYQSESIIYNTKASINTLRAQVINEVNLIQVYIGEYPQNLKMALLQSAELPNIPERLQTLLPVDVVRQRPDIRSAEKAMMGMVAQEELAKAEMLPSLAITGNIGFSSVSADTWFNNESMSYYVGPTLSWDIFQGMYKQRSKQIAKVQFQEAQLNYQNTILTAMKEVENSLTNIKEYKEAFGWVEKTVDASNNAFTISMDQYRQGMIDYQPVLNSQQSLLSAQNEMVQTKGNLLGQIISLYQSLGGNWVE</sequence>
<feature type="chain" id="PRO_5031591212" evidence="2">
    <location>
        <begin position="23"/>
        <end position="459"/>
    </location>
</feature>
<comment type="similarity">
    <text evidence="1 2">Belongs to the outer membrane factor (OMF) (TC 1.B.17) family.</text>
</comment>
<reference evidence="3 4" key="1">
    <citation type="submission" date="2020-04" db="EMBL/GenBank/DDBJ databases">
        <title>Flammeovirga sp. SR4, a novel species isolated from seawater.</title>
        <authorList>
            <person name="Wang X."/>
        </authorList>
    </citation>
    <scope>NUCLEOTIDE SEQUENCE [LARGE SCALE GENOMIC DNA]</scope>
    <source>
        <strain evidence="3 4">SR4</strain>
    </source>
</reference>
<name>A0A7X8XV51_9BACT</name>
<dbReference type="EMBL" id="JABAIL010000002">
    <property type="protein sequence ID" value="NLR90976.1"/>
    <property type="molecule type" value="Genomic_DNA"/>
</dbReference>
<dbReference type="Gene3D" id="2.20.200.10">
    <property type="entry name" value="Outer membrane efflux proteins (OEP)"/>
    <property type="match status" value="1"/>
</dbReference>
<organism evidence="3 4">
    <name type="scientific">Flammeovirga agarivorans</name>
    <dbReference type="NCBI Taxonomy" id="2726742"/>
    <lineage>
        <taxon>Bacteria</taxon>
        <taxon>Pseudomonadati</taxon>
        <taxon>Bacteroidota</taxon>
        <taxon>Cytophagia</taxon>
        <taxon>Cytophagales</taxon>
        <taxon>Flammeovirgaceae</taxon>
        <taxon>Flammeovirga</taxon>
    </lineage>
</organism>
<keyword evidence="2" id="KW-0812">Transmembrane</keyword>
<evidence type="ECO:0000256" key="1">
    <source>
        <dbReference type="ARBA" id="ARBA00007613"/>
    </source>
</evidence>
<dbReference type="InterPro" id="IPR003423">
    <property type="entry name" value="OMP_efflux"/>
</dbReference>
<comment type="subcellular location">
    <subcellularLocation>
        <location evidence="2">Cell membrane</location>
        <topology evidence="2">Lipid-anchor</topology>
    </subcellularLocation>
</comment>
<protein>
    <submittedName>
        <fullName evidence="3">TolC family protein</fullName>
    </submittedName>
</protein>
<dbReference type="InterPro" id="IPR010131">
    <property type="entry name" value="MdtP/NodT-like"/>
</dbReference>
<keyword evidence="4" id="KW-1185">Reference proteome</keyword>
<comment type="caution">
    <text evidence="3">The sequence shown here is derived from an EMBL/GenBank/DDBJ whole genome shotgun (WGS) entry which is preliminary data.</text>
</comment>
<keyword evidence="2" id="KW-0449">Lipoprotein</keyword>
<keyword evidence="2" id="KW-0564">Palmitate</keyword>
<keyword evidence="2" id="KW-1134">Transmembrane beta strand</keyword>
<dbReference type="GO" id="GO:0005886">
    <property type="term" value="C:plasma membrane"/>
    <property type="evidence" value="ECO:0007669"/>
    <property type="project" value="UniProtKB-SubCell"/>
</dbReference>
<dbReference type="Pfam" id="PF02321">
    <property type="entry name" value="OEP"/>
    <property type="match status" value="2"/>
</dbReference>
<evidence type="ECO:0000313" key="4">
    <source>
        <dbReference type="Proteomes" id="UP000585050"/>
    </source>
</evidence>
<gene>
    <name evidence="3" type="ORF">HGP29_07145</name>
</gene>
<dbReference type="Gene3D" id="1.20.1600.10">
    <property type="entry name" value="Outer membrane efflux proteins (OEP)"/>
    <property type="match status" value="1"/>
</dbReference>
<feature type="signal peptide" evidence="2">
    <location>
        <begin position="1"/>
        <end position="22"/>
    </location>
</feature>
<dbReference type="NCBIfam" id="TIGR01845">
    <property type="entry name" value="outer_NodT"/>
    <property type="match status" value="1"/>
</dbReference>
<dbReference type="GO" id="GO:0015562">
    <property type="term" value="F:efflux transmembrane transporter activity"/>
    <property type="evidence" value="ECO:0007669"/>
    <property type="project" value="InterPro"/>
</dbReference>
<keyword evidence="2" id="KW-0732">Signal</keyword>
<proteinExistence type="inferred from homology"/>
<dbReference type="SUPFAM" id="SSF56954">
    <property type="entry name" value="Outer membrane efflux proteins (OEP)"/>
    <property type="match status" value="1"/>
</dbReference>
<accession>A0A7X8XV51</accession>
<dbReference type="PANTHER" id="PTHR30203:SF31">
    <property type="entry name" value="RND EFFLUX SYSTEM, OUTER MEMBRANE LIPOPROTEIN, NODT"/>
    <property type="match status" value="1"/>
</dbReference>
<evidence type="ECO:0000256" key="2">
    <source>
        <dbReference type="RuleBase" id="RU362097"/>
    </source>
</evidence>
<dbReference type="Proteomes" id="UP000585050">
    <property type="component" value="Unassembled WGS sequence"/>
</dbReference>